<dbReference type="FunFam" id="1.10.540.10:FF:000002">
    <property type="entry name" value="Acyl-CoA dehydrogenase FadE19"/>
    <property type="match status" value="1"/>
</dbReference>
<dbReference type="GO" id="GO:0050660">
    <property type="term" value="F:flavin adenine dinucleotide binding"/>
    <property type="evidence" value="ECO:0007669"/>
    <property type="project" value="InterPro"/>
</dbReference>
<organism evidence="11 12">
    <name type="scientific">Metabacillus lacus</name>
    <dbReference type="NCBI Taxonomy" id="1983721"/>
    <lineage>
        <taxon>Bacteria</taxon>
        <taxon>Bacillati</taxon>
        <taxon>Bacillota</taxon>
        <taxon>Bacilli</taxon>
        <taxon>Bacillales</taxon>
        <taxon>Bacillaceae</taxon>
        <taxon>Metabacillus</taxon>
    </lineage>
</organism>
<dbReference type="Gene3D" id="1.10.540.10">
    <property type="entry name" value="Acyl-CoA dehydrogenase/oxidase, N-terminal domain"/>
    <property type="match status" value="1"/>
</dbReference>
<dbReference type="Gene3D" id="2.40.110.10">
    <property type="entry name" value="Butyryl-CoA Dehydrogenase, subunit A, domain 2"/>
    <property type="match status" value="1"/>
</dbReference>
<comment type="caution">
    <text evidence="11">The sequence shown here is derived from an EMBL/GenBank/DDBJ whole genome shotgun (WGS) entry which is preliminary data.</text>
</comment>
<feature type="domain" description="Acyl-CoA dehydrogenase/oxidase C-terminal" evidence="8">
    <location>
        <begin position="229"/>
        <end position="377"/>
    </location>
</feature>
<dbReference type="Pfam" id="PF00441">
    <property type="entry name" value="Acyl-CoA_dh_1"/>
    <property type="match status" value="1"/>
</dbReference>
<dbReference type="InterPro" id="IPR046373">
    <property type="entry name" value="Acyl-CoA_Oxase/DH_mid-dom_sf"/>
</dbReference>
<name>A0A7X2IX46_9BACI</name>
<sequence>MNFDLSQEQKLILRTIREFADGEVAPGAIERDRTKVFPKEIFDTLGELGMLGLPFPEEYGGAGADTISFAIVTEELSRACGSTGITYSAHISLGGAPIDLFGTEEQKLKYLPQICSGESLGAFGLTEPNAGSDAGGTLTQAREQNGSFIINGNKCYITNASYAKFLALTAVTGRVDGKKEISAIIVPTDAPGFTVLDQYEKMGLHSSNTTELVLEDVEVPQDHLLGDRGNGFKQFLATLDGGRIGIGAMAVGIAQAALDKALIYAKERKQFGKALSEFQAIQFKLADMAMKVELARNMVYKAAWLKDQGKPFGKEASMCKLYASEICMEVASQAIQIHGGYGYMKEYEVERYLRDGKLTEIGEGASEIQRMVIARHLGC</sequence>
<protein>
    <submittedName>
        <fullName evidence="11">Acyl-CoA dehydrogenase</fullName>
    </submittedName>
</protein>
<proteinExistence type="inferred from homology"/>
<dbReference type="PANTHER" id="PTHR43884">
    <property type="entry name" value="ACYL-COA DEHYDROGENASE"/>
    <property type="match status" value="1"/>
</dbReference>
<dbReference type="SUPFAM" id="SSF47203">
    <property type="entry name" value="Acyl-CoA dehydrogenase C-terminal domain-like"/>
    <property type="match status" value="1"/>
</dbReference>
<evidence type="ECO:0000313" key="11">
    <source>
        <dbReference type="EMBL" id="MRX71291.1"/>
    </source>
</evidence>
<accession>A0A7X2IX46</accession>
<dbReference type="InterPro" id="IPR009100">
    <property type="entry name" value="AcylCoA_DH/oxidase_NM_dom_sf"/>
</dbReference>
<dbReference type="GO" id="GO:0003995">
    <property type="term" value="F:acyl-CoA dehydrogenase activity"/>
    <property type="evidence" value="ECO:0007669"/>
    <property type="project" value="InterPro"/>
</dbReference>
<feature type="domain" description="Acyl-CoA oxidase/dehydrogenase middle" evidence="9">
    <location>
        <begin position="122"/>
        <end position="217"/>
    </location>
</feature>
<dbReference type="Pfam" id="PF02771">
    <property type="entry name" value="Acyl-CoA_dh_N"/>
    <property type="match status" value="1"/>
</dbReference>
<gene>
    <name evidence="11" type="ORF">GJU40_03780</name>
</gene>
<comment type="cofactor">
    <cofactor evidence="1 7">
        <name>FAD</name>
        <dbReference type="ChEBI" id="CHEBI:57692"/>
    </cofactor>
</comment>
<keyword evidence="3 7" id="KW-0285">Flavoprotein</keyword>
<dbReference type="FunFam" id="2.40.110.10:FF:000009">
    <property type="entry name" value="Acyl-CoA dehydrogenase"/>
    <property type="match status" value="1"/>
</dbReference>
<reference evidence="11 12" key="1">
    <citation type="submission" date="2019-11" db="EMBL/GenBank/DDBJ databases">
        <title>Bacillus lacus genome.</title>
        <authorList>
            <person name="Allen C.J."/>
            <person name="Newman J.D."/>
        </authorList>
    </citation>
    <scope>NUCLEOTIDE SEQUENCE [LARGE SCALE GENOMIC DNA]</scope>
    <source>
        <strain evidence="11 12">KCTC 33946</strain>
    </source>
</reference>
<evidence type="ECO:0000259" key="9">
    <source>
        <dbReference type="Pfam" id="PF02770"/>
    </source>
</evidence>
<feature type="domain" description="Acyl-CoA dehydrogenase/oxidase N-terminal" evidence="10">
    <location>
        <begin position="6"/>
        <end position="118"/>
    </location>
</feature>
<comment type="catalytic activity">
    <reaction evidence="6">
        <text>a 2,3-saturated acyl-CoA + A = a 2,3-dehydroacyl-CoA + AH2</text>
        <dbReference type="Rhea" id="RHEA:48608"/>
        <dbReference type="ChEBI" id="CHEBI:13193"/>
        <dbReference type="ChEBI" id="CHEBI:17499"/>
        <dbReference type="ChEBI" id="CHEBI:60015"/>
        <dbReference type="ChEBI" id="CHEBI:65111"/>
    </reaction>
</comment>
<dbReference type="Pfam" id="PF02770">
    <property type="entry name" value="Acyl-CoA_dh_M"/>
    <property type="match status" value="1"/>
</dbReference>
<dbReference type="InterPro" id="IPR037069">
    <property type="entry name" value="AcylCoA_DH/ox_N_sf"/>
</dbReference>
<dbReference type="PIRSF" id="PIRSF016578">
    <property type="entry name" value="HsaA"/>
    <property type="match status" value="1"/>
</dbReference>
<evidence type="ECO:0000259" key="10">
    <source>
        <dbReference type="Pfam" id="PF02771"/>
    </source>
</evidence>
<dbReference type="InterPro" id="IPR006091">
    <property type="entry name" value="Acyl-CoA_Oxase/DH_mid-dom"/>
</dbReference>
<dbReference type="RefSeq" id="WP_154306433.1">
    <property type="nucleotide sequence ID" value="NZ_WKKI01000004.1"/>
</dbReference>
<dbReference type="PROSITE" id="PS00072">
    <property type="entry name" value="ACYL_COA_DH_1"/>
    <property type="match status" value="1"/>
</dbReference>
<evidence type="ECO:0000259" key="8">
    <source>
        <dbReference type="Pfam" id="PF00441"/>
    </source>
</evidence>
<dbReference type="PROSITE" id="PS00073">
    <property type="entry name" value="ACYL_COA_DH_2"/>
    <property type="match status" value="1"/>
</dbReference>
<evidence type="ECO:0000256" key="4">
    <source>
        <dbReference type="ARBA" id="ARBA00022827"/>
    </source>
</evidence>
<evidence type="ECO:0000256" key="7">
    <source>
        <dbReference type="RuleBase" id="RU362125"/>
    </source>
</evidence>
<dbReference type="EMBL" id="WKKI01000004">
    <property type="protein sequence ID" value="MRX71291.1"/>
    <property type="molecule type" value="Genomic_DNA"/>
</dbReference>
<dbReference type="PANTHER" id="PTHR43884:SF12">
    <property type="entry name" value="ISOVALERYL-COA DEHYDROGENASE, MITOCHONDRIAL-RELATED"/>
    <property type="match status" value="1"/>
</dbReference>
<dbReference type="Proteomes" id="UP000448867">
    <property type="component" value="Unassembled WGS sequence"/>
</dbReference>
<dbReference type="InterPro" id="IPR009075">
    <property type="entry name" value="AcylCo_DH/oxidase_C"/>
</dbReference>
<dbReference type="InterPro" id="IPR013786">
    <property type="entry name" value="AcylCoA_DH/ox_N"/>
</dbReference>
<keyword evidence="5 7" id="KW-0560">Oxidoreductase</keyword>
<dbReference type="SUPFAM" id="SSF56645">
    <property type="entry name" value="Acyl-CoA dehydrogenase NM domain-like"/>
    <property type="match status" value="1"/>
</dbReference>
<dbReference type="FunFam" id="1.20.140.10:FF:000004">
    <property type="entry name" value="Acyl-CoA dehydrogenase FadE25"/>
    <property type="match status" value="1"/>
</dbReference>
<dbReference type="InterPro" id="IPR006089">
    <property type="entry name" value="Acyl-CoA_DH_CS"/>
</dbReference>
<evidence type="ECO:0000256" key="3">
    <source>
        <dbReference type="ARBA" id="ARBA00022630"/>
    </source>
</evidence>
<evidence type="ECO:0000256" key="1">
    <source>
        <dbReference type="ARBA" id="ARBA00001974"/>
    </source>
</evidence>
<evidence type="ECO:0000313" key="12">
    <source>
        <dbReference type="Proteomes" id="UP000448867"/>
    </source>
</evidence>
<dbReference type="Gene3D" id="1.20.140.10">
    <property type="entry name" value="Butyryl-CoA Dehydrogenase, subunit A, domain 3"/>
    <property type="match status" value="1"/>
</dbReference>
<dbReference type="OrthoDB" id="9802447at2"/>
<comment type="similarity">
    <text evidence="2 7">Belongs to the acyl-CoA dehydrogenase family.</text>
</comment>
<evidence type="ECO:0000256" key="5">
    <source>
        <dbReference type="ARBA" id="ARBA00023002"/>
    </source>
</evidence>
<dbReference type="AlphaFoldDB" id="A0A7X2IX46"/>
<evidence type="ECO:0000256" key="2">
    <source>
        <dbReference type="ARBA" id="ARBA00009347"/>
    </source>
</evidence>
<keyword evidence="12" id="KW-1185">Reference proteome</keyword>
<dbReference type="InterPro" id="IPR036250">
    <property type="entry name" value="AcylCo_DH-like_C"/>
</dbReference>
<keyword evidence="4 7" id="KW-0274">FAD</keyword>
<evidence type="ECO:0000256" key="6">
    <source>
        <dbReference type="ARBA" id="ARBA00052546"/>
    </source>
</evidence>